<dbReference type="EMBL" id="JAULUE010002054">
    <property type="protein sequence ID" value="KAK5894318.1"/>
    <property type="molecule type" value="Genomic_DNA"/>
</dbReference>
<gene>
    <name evidence="2" type="ORF">CesoFtcFv8_011022</name>
</gene>
<protein>
    <submittedName>
        <fullName evidence="2">Uncharacterized protein</fullName>
    </submittedName>
</protein>
<feature type="region of interest" description="Disordered" evidence="1">
    <location>
        <begin position="1"/>
        <end position="40"/>
    </location>
</feature>
<evidence type="ECO:0000313" key="3">
    <source>
        <dbReference type="Proteomes" id="UP001335648"/>
    </source>
</evidence>
<organism evidence="2 3">
    <name type="scientific">Champsocephalus esox</name>
    <name type="common">pike icefish</name>
    <dbReference type="NCBI Taxonomy" id="159716"/>
    <lineage>
        <taxon>Eukaryota</taxon>
        <taxon>Metazoa</taxon>
        <taxon>Chordata</taxon>
        <taxon>Craniata</taxon>
        <taxon>Vertebrata</taxon>
        <taxon>Euteleostomi</taxon>
        <taxon>Actinopterygii</taxon>
        <taxon>Neopterygii</taxon>
        <taxon>Teleostei</taxon>
        <taxon>Neoteleostei</taxon>
        <taxon>Acanthomorphata</taxon>
        <taxon>Eupercaria</taxon>
        <taxon>Perciformes</taxon>
        <taxon>Notothenioidei</taxon>
        <taxon>Channichthyidae</taxon>
        <taxon>Champsocephalus</taxon>
    </lineage>
</organism>
<name>A0AAN8C1L1_9TELE</name>
<proteinExistence type="predicted"/>
<evidence type="ECO:0000313" key="2">
    <source>
        <dbReference type="EMBL" id="KAK5894318.1"/>
    </source>
</evidence>
<keyword evidence="3" id="KW-1185">Reference proteome</keyword>
<dbReference type="Proteomes" id="UP001335648">
    <property type="component" value="Unassembled WGS sequence"/>
</dbReference>
<reference evidence="2 3" key="1">
    <citation type="journal article" date="2023" name="Mol. Biol. Evol.">
        <title>Genomics of Secondarily Temperate Adaptation in the Only Non-Antarctic Icefish.</title>
        <authorList>
            <person name="Rivera-Colon A.G."/>
            <person name="Rayamajhi N."/>
            <person name="Minhas B.F."/>
            <person name="Madrigal G."/>
            <person name="Bilyk K.T."/>
            <person name="Yoon V."/>
            <person name="Hune M."/>
            <person name="Gregory S."/>
            <person name="Cheng C.H.C."/>
            <person name="Catchen J.M."/>
        </authorList>
    </citation>
    <scope>NUCLEOTIDE SEQUENCE [LARGE SCALE GENOMIC DNA]</scope>
    <source>
        <strain evidence="2">JC2023a</strain>
    </source>
</reference>
<feature type="compositionally biased region" description="Low complexity" evidence="1">
    <location>
        <begin position="26"/>
        <end position="40"/>
    </location>
</feature>
<evidence type="ECO:0000256" key="1">
    <source>
        <dbReference type="SAM" id="MobiDB-lite"/>
    </source>
</evidence>
<sequence length="158" mass="15370">MYPDLFSLGGTGTASSSCPTTNTATSVSSSSSSSASVKGAGSVPGAMPPFMLSPSMVGMAGMLPAGFPLSYSPSLASLYTGSMLPGGLPGPAATPGPAGASFLSQFPSTAASSSSSSPSSFSPLGEGRRGTVLVDGRNVSSASSSDDDDDDVIEVRGQ</sequence>
<dbReference type="AlphaFoldDB" id="A0AAN8C1L1"/>
<feature type="compositionally biased region" description="Low complexity" evidence="1">
    <location>
        <begin position="90"/>
        <end position="123"/>
    </location>
</feature>
<comment type="caution">
    <text evidence="2">The sequence shown here is derived from an EMBL/GenBank/DDBJ whole genome shotgun (WGS) entry which is preliminary data.</text>
</comment>
<feature type="region of interest" description="Disordered" evidence="1">
    <location>
        <begin position="82"/>
        <end position="158"/>
    </location>
</feature>
<accession>A0AAN8C1L1</accession>
<feature type="compositionally biased region" description="Polar residues" evidence="1">
    <location>
        <begin position="13"/>
        <end position="25"/>
    </location>
</feature>